<dbReference type="AlphaFoldDB" id="A0AAE1AA89"/>
<dbReference type="SUPFAM" id="SSF52833">
    <property type="entry name" value="Thioredoxin-like"/>
    <property type="match status" value="1"/>
</dbReference>
<dbReference type="GO" id="GO:0004364">
    <property type="term" value="F:glutathione transferase activity"/>
    <property type="evidence" value="ECO:0007669"/>
    <property type="project" value="TreeGrafter"/>
</dbReference>
<dbReference type="Gene3D" id="1.20.1050.10">
    <property type="match status" value="1"/>
</dbReference>
<evidence type="ECO:0000259" key="2">
    <source>
        <dbReference type="PROSITE" id="PS50405"/>
    </source>
</evidence>
<dbReference type="InterPro" id="IPR004045">
    <property type="entry name" value="Glutathione_S-Trfase_N"/>
</dbReference>
<dbReference type="GO" id="GO:0006749">
    <property type="term" value="P:glutathione metabolic process"/>
    <property type="evidence" value="ECO:0007669"/>
    <property type="project" value="TreeGrafter"/>
</dbReference>
<dbReference type="InterPro" id="IPR036249">
    <property type="entry name" value="Thioredoxin-like_sf"/>
</dbReference>
<protein>
    <recommendedName>
        <fullName evidence="5">Glutathione S-transferase</fullName>
    </recommendedName>
</protein>
<accession>A0AAE1AA89</accession>
<name>A0AAE1AA89_9GAST</name>
<dbReference type="CDD" id="cd03039">
    <property type="entry name" value="GST_N_Sigma_like"/>
    <property type="match status" value="1"/>
</dbReference>
<evidence type="ECO:0008006" key="5">
    <source>
        <dbReference type="Google" id="ProtNLM"/>
    </source>
</evidence>
<sequence>MPSDPAYQTPTPSCSAQTPLGGYLTSGPCTVRRLWCRLFVRLYFSLIINPGQGGKDRYSAVYRSLLSSLLITRKPIYQHAYLQEFEDIRVPREDWPALKPNTPFGQMPMLEVDGVKIGQTVAIANYLGREFGLYGKTNMESCKVDQVVCLVQDFLIAIVKAMFEKDEAKKAELMKVHTEEVVPNFLGLFEKLLKQNGTGYFVGSTVTLADLFVYDLTWNMVKNAPTFLDGHPLLKQNHNKVGSVPQIKAYVDARKHTDM</sequence>
<dbReference type="Proteomes" id="UP001283361">
    <property type="component" value="Unassembled WGS sequence"/>
</dbReference>
<reference evidence="3" key="1">
    <citation type="journal article" date="2023" name="G3 (Bethesda)">
        <title>A reference genome for the long-term kleptoplast-retaining sea slug Elysia crispata morphotype clarki.</title>
        <authorList>
            <person name="Eastman K.E."/>
            <person name="Pendleton A.L."/>
            <person name="Shaikh M.A."/>
            <person name="Suttiyut T."/>
            <person name="Ogas R."/>
            <person name="Tomko P."/>
            <person name="Gavelis G."/>
            <person name="Widhalm J.R."/>
            <person name="Wisecaver J.H."/>
        </authorList>
    </citation>
    <scope>NUCLEOTIDE SEQUENCE</scope>
    <source>
        <strain evidence="3">ECLA1</strain>
    </source>
</reference>
<dbReference type="PROSITE" id="PS50404">
    <property type="entry name" value="GST_NTER"/>
    <property type="match status" value="1"/>
</dbReference>
<gene>
    <name evidence="3" type="ORF">RRG08_001484</name>
</gene>
<evidence type="ECO:0000313" key="3">
    <source>
        <dbReference type="EMBL" id="KAK3784175.1"/>
    </source>
</evidence>
<dbReference type="PROSITE" id="PS50405">
    <property type="entry name" value="GST_CTER"/>
    <property type="match status" value="1"/>
</dbReference>
<feature type="domain" description="GST N-terminal" evidence="1">
    <location>
        <begin position="83"/>
        <end position="135"/>
    </location>
</feature>
<dbReference type="CDD" id="cd03192">
    <property type="entry name" value="GST_C_Sigma_like"/>
    <property type="match status" value="1"/>
</dbReference>
<dbReference type="FunFam" id="1.20.1050.10:FF:000030">
    <property type="entry name" value="Glutathione S-transferase S1"/>
    <property type="match status" value="1"/>
</dbReference>
<dbReference type="InterPro" id="IPR040079">
    <property type="entry name" value="Glutathione_S-Trfase"/>
</dbReference>
<dbReference type="SFLD" id="SFLDS00019">
    <property type="entry name" value="Glutathione_Transferase_(cytos"/>
    <property type="match status" value="1"/>
</dbReference>
<dbReference type="Pfam" id="PF14497">
    <property type="entry name" value="GST_C_3"/>
    <property type="match status" value="1"/>
</dbReference>
<comment type="caution">
    <text evidence="3">The sequence shown here is derived from an EMBL/GenBank/DDBJ whole genome shotgun (WGS) entry which is preliminary data.</text>
</comment>
<feature type="domain" description="GST C-terminal" evidence="2">
    <location>
        <begin position="137"/>
        <end position="259"/>
    </location>
</feature>
<dbReference type="PANTHER" id="PTHR11571">
    <property type="entry name" value="GLUTATHIONE S-TRANSFERASE"/>
    <property type="match status" value="1"/>
</dbReference>
<dbReference type="InterPro" id="IPR050213">
    <property type="entry name" value="GST_superfamily"/>
</dbReference>
<dbReference type="Gene3D" id="3.40.30.10">
    <property type="entry name" value="Glutaredoxin"/>
    <property type="match status" value="1"/>
</dbReference>
<organism evidence="3 4">
    <name type="scientific">Elysia crispata</name>
    <name type="common">lettuce slug</name>
    <dbReference type="NCBI Taxonomy" id="231223"/>
    <lineage>
        <taxon>Eukaryota</taxon>
        <taxon>Metazoa</taxon>
        <taxon>Spiralia</taxon>
        <taxon>Lophotrochozoa</taxon>
        <taxon>Mollusca</taxon>
        <taxon>Gastropoda</taxon>
        <taxon>Heterobranchia</taxon>
        <taxon>Euthyneura</taxon>
        <taxon>Panpulmonata</taxon>
        <taxon>Sacoglossa</taxon>
        <taxon>Placobranchoidea</taxon>
        <taxon>Plakobranchidae</taxon>
        <taxon>Elysia</taxon>
    </lineage>
</organism>
<dbReference type="InterPro" id="IPR010987">
    <property type="entry name" value="Glutathione-S-Trfase_C-like"/>
</dbReference>
<evidence type="ECO:0000259" key="1">
    <source>
        <dbReference type="PROSITE" id="PS50404"/>
    </source>
</evidence>
<dbReference type="InterPro" id="IPR004046">
    <property type="entry name" value="GST_C"/>
</dbReference>
<dbReference type="InterPro" id="IPR036282">
    <property type="entry name" value="Glutathione-S-Trfase_C_sf"/>
</dbReference>
<evidence type="ECO:0000313" key="4">
    <source>
        <dbReference type="Proteomes" id="UP001283361"/>
    </source>
</evidence>
<proteinExistence type="predicted"/>
<dbReference type="Pfam" id="PF02798">
    <property type="entry name" value="GST_N"/>
    <property type="match status" value="1"/>
</dbReference>
<dbReference type="EMBL" id="JAWDGP010002302">
    <property type="protein sequence ID" value="KAK3784175.1"/>
    <property type="molecule type" value="Genomic_DNA"/>
</dbReference>
<keyword evidence="4" id="KW-1185">Reference proteome</keyword>
<dbReference type="SUPFAM" id="SSF47616">
    <property type="entry name" value="GST C-terminal domain-like"/>
    <property type="match status" value="1"/>
</dbReference>
<dbReference type="PANTHER" id="PTHR11571:SF150">
    <property type="entry name" value="GLUTATHIONE S-TRANSFERASE"/>
    <property type="match status" value="1"/>
</dbReference>